<gene>
    <name evidence="5" type="primary">yihL</name>
    <name evidence="5" type="ordered locus">EBL_c19370</name>
</gene>
<keyword evidence="3" id="KW-0804">Transcription</keyword>
<keyword evidence="2" id="KW-0238">DNA-binding</keyword>
<dbReference type="InterPro" id="IPR000524">
    <property type="entry name" value="Tscrpt_reg_HTH_GntR"/>
</dbReference>
<accession>K6VF34</accession>
<evidence type="ECO:0000256" key="3">
    <source>
        <dbReference type="ARBA" id="ARBA00023163"/>
    </source>
</evidence>
<dbReference type="PANTHER" id="PTHR44846:SF7">
    <property type="entry name" value="TRANSCRIPTIONAL REGULATOR OF 2-AMINOETHYLPHOSPHONATE DEGRADATION OPERONS-RELATED"/>
    <property type="match status" value="1"/>
</dbReference>
<dbReference type="Pfam" id="PF07702">
    <property type="entry name" value="UTRA"/>
    <property type="match status" value="1"/>
</dbReference>
<dbReference type="EMBL" id="CP001560">
    <property type="protein sequence ID" value="AFJ47029.1"/>
    <property type="molecule type" value="Genomic_DNA"/>
</dbReference>
<dbReference type="RefSeq" id="WP_002440969.1">
    <property type="nucleotide sequence ID" value="NC_017910.1"/>
</dbReference>
<feature type="domain" description="HTH gntR-type" evidence="4">
    <location>
        <begin position="4"/>
        <end position="72"/>
    </location>
</feature>
<dbReference type="PATRIC" id="fig|630626.3.peg.1879"/>
<keyword evidence="1" id="KW-0805">Transcription regulation</keyword>
<reference evidence="5 6" key="1">
    <citation type="journal article" date="2012" name="J. Bacteriol.">
        <title>Complete genome sequence of the B12-producing Shimwellia blattae strain DSM 4481, isolated from a cockroach.</title>
        <authorList>
            <person name="Brzuszkiewicz E."/>
            <person name="Waschkowitz T."/>
            <person name="Wiezer A."/>
            <person name="Daniel R."/>
        </authorList>
    </citation>
    <scope>NUCLEOTIDE SEQUENCE [LARGE SCALE GENOMIC DNA]</scope>
    <source>
        <strain evidence="6">ATCC 29907 / DSM 4481 / JCM 1650 / NBRC 105725 / CDC 9005-74</strain>
    </source>
</reference>
<organism evidence="5 6">
    <name type="scientific">Shimwellia blattae (strain ATCC 29907 / DSM 4481 / JCM 1650 / NBRC 105725 / CDC 9005-74)</name>
    <name type="common">Escherichia blattae</name>
    <dbReference type="NCBI Taxonomy" id="630626"/>
    <lineage>
        <taxon>Bacteria</taxon>
        <taxon>Pseudomonadati</taxon>
        <taxon>Pseudomonadota</taxon>
        <taxon>Gammaproteobacteria</taxon>
        <taxon>Enterobacterales</taxon>
        <taxon>Enterobacteriaceae</taxon>
        <taxon>Shimwellia</taxon>
    </lineage>
</organism>
<dbReference type="PRINTS" id="PR00035">
    <property type="entry name" value="HTHGNTR"/>
</dbReference>
<evidence type="ECO:0000313" key="6">
    <source>
        <dbReference type="Proteomes" id="UP000001955"/>
    </source>
</evidence>
<name>I2B925_SHIBC</name>
<evidence type="ECO:0000313" key="5">
    <source>
        <dbReference type="EMBL" id="AFJ47029.1"/>
    </source>
</evidence>
<dbReference type="CDD" id="cd07377">
    <property type="entry name" value="WHTH_GntR"/>
    <property type="match status" value="1"/>
</dbReference>
<dbReference type="PANTHER" id="PTHR44846">
    <property type="entry name" value="MANNOSYL-D-GLYCERATE TRANSPORT/METABOLISM SYSTEM REPRESSOR MNGR-RELATED"/>
    <property type="match status" value="1"/>
</dbReference>
<dbReference type="OrthoDB" id="9784545at2"/>
<dbReference type="Gene3D" id="1.10.10.10">
    <property type="entry name" value="Winged helix-like DNA-binding domain superfamily/Winged helix DNA-binding domain"/>
    <property type="match status" value="1"/>
</dbReference>
<dbReference type="SMART" id="SM00866">
    <property type="entry name" value="UTRA"/>
    <property type="match status" value="1"/>
</dbReference>
<evidence type="ECO:0000256" key="1">
    <source>
        <dbReference type="ARBA" id="ARBA00023015"/>
    </source>
</evidence>
<proteinExistence type="predicted"/>
<accession>I2B925</accession>
<evidence type="ECO:0000259" key="4">
    <source>
        <dbReference type="PROSITE" id="PS50949"/>
    </source>
</evidence>
<dbReference type="HOGENOM" id="CLU_063236_2_2_6"/>
<dbReference type="AlphaFoldDB" id="I2B925"/>
<dbReference type="SUPFAM" id="SSF64288">
    <property type="entry name" value="Chorismate lyase-like"/>
    <property type="match status" value="1"/>
</dbReference>
<dbReference type="InterPro" id="IPR050679">
    <property type="entry name" value="Bact_HTH_transcr_reg"/>
</dbReference>
<dbReference type="Gene3D" id="3.40.1410.10">
    <property type="entry name" value="Chorismate lyase-like"/>
    <property type="match status" value="1"/>
</dbReference>
<dbReference type="eggNOG" id="COG2188">
    <property type="taxonomic scope" value="Bacteria"/>
</dbReference>
<sequence length="239" mass="27222">MEATSTVEYAKARLAAWLDDGVVGLGSKLPSERELCELLGVKRMTLRQGLLALESEGRIFRKDRKGWFAALPRFNYNPESSTSFKQAALEQGRIPSWRYISCETVDHAPAVICQNLQLSPEDPVYLICGWGALDNHKVFYHQTWINPLTAPDFISHLGNNAFAEVWAQHYQTQTHTRHLAFRPTRLTGEACREIGGTPSTPSILVEKHRADSQGRVVQIDIEYWRFESVDFFIDLRESK</sequence>
<dbReference type="SUPFAM" id="SSF46785">
    <property type="entry name" value="Winged helix' DNA-binding domain"/>
    <property type="match status" value="1"/>
</dbReference>
<dbReference type="InterPro" id="IPR036390">
    <property type="entry name" value="WH_DNA-bd_sf"/>
</dbReference>
<dbReference type="InterPro" id="IPR011663">
    <property type="entry name" value="UTRA"/>
</dbReference>
<dbReference type="PROSITE" id="PS50949">
    <property type="entry name" value="HTH_GNTR"/>
    <property type="match status" value="1"/>
</dbReference>
<dbReference type="GO" id="GO:0003700">
    <property type="term" value="F:DNA-binding transcription factor activity"/>
    <property type="evidence" value="ECO:0007669"/>
    <property type="project" value="InterPro"/>
</dbReference>
<dbReference type="STRING" id="630626.EBL_c19370"/>
<dbReference type="InterPro" id="IPR028978">
    <property type="entry name" value="Chorismate_lyase_/UTRA_dom_sf"/>
</dbReference>
<dbReference type="GO" id="GO:0003677">
    <property type="term" value="F:DNA binding"/>
    <property type="evidence" value="ECO:0007669"/>
    <property type="project" value="UniProtKB-KW"/>
</dbReference>
<dbReference type="GO" id="GO:0045892">
    <property type="term" value="P:negative regulation of DNA-templated transcription"/>
    <property type="evidence" value="ECO:0007669"/>
    <property type="project" value="TreeGrafter"/>
</dbReference>
<keyword evidence="6" id="KW-1185">Reference proteome</keyword>
<dbReference type="InterPro" id="IPR036388">
    <property type="entry name" value="WH-like_DNA-bd_sf"/>
</dbReference>
<protein>
    <submittedName>
        <fullName evidence="5">Transcriptional regulator</fullName>
    </submittedName>
</protein>
<dbReference type="SMART" id="SM00345">
    <property type="entry name" value="HTH_GNTR"/>
    <property type="match status" value="1"/>
</dbReference>
<evidence type="ECO:0000256" key="2">
    <source>
        <dbReference type="ARBA" id="ARBA00023125"/>
    </source>
</evidence>
<dbReference type="KEGG" id="ebt:EBL_c19370"/>
<dbReference type="Proteomes" id="UP000001955">
    <property type="component" value="Chromosome"/>
</dbReference>
<dbReference type="Pfam" id="PF00392">
    <property type="entry name" value="GntR"/>
    <property type="match status" value="1"/>
</dbReference>